<proteinExistence type="predicted"/>
<feature type="transmembrane region" description="Helical" evidence="2">
    <location>
        <begin position="20"/>
        <end position="40"/>
    </location>
</feature>
<feature type="compositionally biased region" description="Low complexity" evidence="1">
    <location>
        <begin position="205"/>
        <end position="219"/>
    </location>
</feature>
<keyword evidence="2" id="KW-0812">Transmembrane</keyword>
<feature type="region of interest" description="Disordered" evidence="1">
    <location>
        <begin position="335"/>
        <end position="363"/>
    </location>
</feature>
<feature type="transmembrane region" description="Helical" evidence="2">
    <location>
        <begin position="310"/>
        <end position="330"/>
    </location>
</feature>
<feature type="compositionally biased region" description="Basic and acidic residues" evidence="1">
    <location>
        <begin position="733"/>
        <end position="747"/>
    </location>
</feature>
<feature type="region of interest" description="Disordered" evidence="1">
    <location>
        <begin position="58"/>
        <end position="241"/>
    </location>
</feature>
<feature type="compositionally biased region" description="Low complexity" evidence="1">
    <location>
        <begin position="109"/>
        <end position="120"/>
    </location>
</feature>
<gene>
    <name evidence="3" type="ORF">O9K51_06581</name>
</gene>
<dbReference type="Proteomes" id="UP001163105">
    <property type="component" value="Unassembled WGS sequence"/>
</dbReference>
<feature type="compositionally biased region" description="Basic and acidic residues" evidence="1">
    <location>
        <begin position="147"/>
        <end position="173"/>
    </location>
</feature>
<accession>A0AB34FRL0</accession>
<keyword evidence="2" id="KW-1133">Transmembrane helix</keyword>
<keyword evidence="4" id="KW-1185">Reference proteome</keyword>
<protein>
    <submittedName>
        <fullName evidence="3">Ankyrin repeat-containing protein</fullName>
    </submittedName>
</protein>
<feature type="region of interest" description="Disordered" evidence="1">
    <location>
        <begin position="723"/>
        <end position="747"/>
    </location>
</feature>
<feature type="compositionally biased region" description="Basic and acidic residues" evidence="1">
    <location>
        <begin position="340"/>
        <end position="351"/>
    </location>
</feature>
<evidence type="ECO:0000313" key="4">
    <source>
        <dbReference type="Proteomes" id="UP001163105"/>
    </source>
</evidence>
<dbReference type="EMBL" id="JAQHRD010000005">
    <property type="protein sequence ID" value="KAJ6440790.1"/>
    <property type="molecule type" value="Genomic_DNA"/>
</dbReference>
<evidence type="ECO:0000256" key="2">
    <source>
        <dbReference type="SAM" id="Phobius"/>
    </source>
</evidence>
<organism evidence="3 4">
    <name type="scientific">Purpureocillium lavendulum</name>
    <dbReference type="NCBI Taxonomy" id="1247861"/>
    <lineage>
        <taxon>Eukaryota</taxon>
        <taxon>Fungi</taxon>
        <taxon>Dikarya</taxon>
        <taxon>Ascomycota</taxon>
        <taxon>Pezizomycotina</taxon>
        <taxon>Sordariomycetes</taxon>
        <taxon>Hypocreomycetidae</taxon>
        <taxon>Hypocreales</taxon>
        <taxon>Ophiocordycipitaceae</taxon>
        <taxon>Purpureocillium</taxon>
    </lineage>
</organism>
<evidence type="ECO:0000313" key="3">
    <source>
        <dbReference type="EMBL" id="KAJ6440790.1"/>
    </source>
</evidence>
<feature type="compositionally biased region" description="Low complexity" evidence="1">
    <location>
        <begin position="68"/>
        <end position="79"/>
    </location>
</feature>
<name>A0AB34FRL0_9HYPO</name>
<evidence type="ECO:0000256" key="1">
    <source>
        <dbReference type="SAM" id="MobiDB-lite"/>
    </source>
</evidence>
<keyword evidence="2" id="KW-0472">Membrane</keyword>
<reference evidence="3" key="1">
    <citation type="submission" date="2023-01" db="EMBL/GenBank/DDBJ databases">
        <title>The growth and conidiation of Purpureocillium lavendulum are regulated by nitrogen source and histone H3K14 acetylation.</title>
        <authorList>
            <person name="Tang P."/>
            <person name="Han J."/>
            <person name="Zhang C."/>
            <person name="Tang P."/>
            <person name="Qi F."/>
            <person name="Zhang K."/>
            <person name="Liang L."/>
        </authorList>
    </citation>
    <scope>NUCLEOTIDE SEQUENCE</scope>
    <source>
        <strain evidence="3">YMF1.00683</strain>
    </source>
</reference>
<feature type="compositionally biased region" description="Low complexity" evidence="1">
    <location>
        <begin position="133"/>
        <end position="142"/>
    </location>
</feature>
<dbReference type="AlphaFoldDB" id="A0AB34FRL0"/>
<sequence length="861" mass="92742">MSPPPSPSRSFSNTTLTHAVAGWVPGPLLLPFLAGALQYARRHTYVYKSLYNPGPGCRPSESHPLPQTPVAPAAAMPAPYSDNMYSDMGQDASDDERDALSPTDGYFHASASSDAASSSALGRQPDQQHQRTSSNVPSVPNVLVEDPTLRDQGAKAREAEQERQINNAADHHHTTASSPYPPQLSSTSSYHPTPSASAASPRQEPGSPAANPSSPSFVPSHHHRRSVEEDEPVQFPGDRQSQGYQTFASLSANARTGSDGGNMGVPEEQQALLPRHPESMGGNPNGPPHSRWQRLKDSMSSPNLRPKIKTILGVLLIFSIIFAIFGGITITSSSSHKNPKFIDKDPVREPDMGGDSDMEWKPSYGCRNTPHVFDKRTTSIGFGGERKLQVTQTIDKNDRPRNGRMPQVFGQLIVRPAGDDKSEGTIDLEVISNDANLGVEVHADLEGNDQLFKMITPHALDWWSQSGDGPCIQMRVTLWVPRKSFLRNLAIDAIQLDISLLDGLVLGVSDSTAISTISGDFRASLSKDVNDDVVPYTLESRKTYIKTTSGNIRGWFPLYDLLKISSASGDITTQVSPKPADKKSPESAVLDVGSISGQVKITEPLAAAIKGGKPSNKLPARDYVIKVATASGDIEVEAATSSSGTFASTSGNFDLKLLPVLEKDLQKSESKPQLSTDTKSGDSRITILEPLWTSTSGTRMYPPGRAAPGSDVFLPPVDVPLPPYVDDGNDAADEPRKNPEKSHKGPDDALIIIHPHTASEIKARKVDDGKTRAPLSVLEAKHSSISGDARLFYPASWSGHFHLQSISGNTVVRGDGIEIIRRSRGIMKVVEGRKGDGESDIKVESMSGDMELVVGKGDNAW</sequence>
<comment type="caution">
    <text evidence="3">The sequence shown here is derived from an EMBL/GenBank/DDBJ whole genome shotgun (WGS) entry which is preliminary data.</text>
</comment>
<feature type="compositionally biased region" description="Polar residues" evidence="1">
    <location>
        <begin position="175"/>
        <end position="200"/>
    </location>
</feature>